<dbReference type="AlphaFoldDB" id="A0A0V0RQ00"/>
<proteinExistence type="predicted"/>
<comment type="caution">
    <text evidence="1">The sequence shown here is derived from an EMBL/GenBank/DDBJ whole genome shotgun (WGS) entry which is preliminary data.</text>
</comment>
<gene>
    <name evidence="1" type="ORF">T07_6097</name>
</gene>
<name>A0A0V0RQ00_9BILA</name>
<accession>A0A0V0RQ00</accession>
<keyword evidence="2" id="KW-1185">Reference proteome</keyword>
<dbReference type="Proteomes" id="UP000054630">
    <property type="component" value="Unassembled WGS sequence"/>
</dbReference>
<sequence length="75" mass="8822">MKKVITKSGRNQLNITVYSIVYSAHNSADSFQLCPLFDKTERPFCMLANERTNQRPFTIYLYSVLYKDDQQKSKH</sequence>
<protein>
    <submittedName>
        <fullName evidence="1">Uncharacterized protein</fullName>
    </submittedName>
</protein>
<organism evidence="1 2">
    <name type="scientific">Trichinella nelsoni</name>
    <dbReference type="NCBI Taxonomy" id="6336"/>
    <lineage>
        <taxon>Eukaryota</taxon>
        <taxon>Metazoa</taxon>
        <taxon>Ecdysozoa</taxon>
        <taxon>Nematoda</taxon>
        <taxon>Enoplea</taxon>
        <taxon>Dorylaimia</taxon>
        <taxon>Trichinellida</taxon>
        <taxon>Trichinellidae</taxon>
        <taxon>Trichinella</taxon>
    </lineage>
</organism>
<evidence type="ECO:0000313" key="1">
    <source>
        <dbReference type="EMBL" id="KRX16511.1"/>
    </source>
</evidence>
<dbReference type="EMBL" id="JYDL01000106">
    <property type="protein sequence ID" value="KRX16511.1"/>
    <property type="molecule type" value="Genomic_DNA"/>
</dbReference>
<evidence type="ECO:0000313" key="2">
    <source>
        <dbReference type="Proteomes" id="UP000054630"/>
    </source>
</evidence>
<reference evidence="1 2" key="1">
    <citation type="submission" date="2015-01" db="EMBL/GenBank/DDBJ databases">
        <title>Evolution of Trichinella species and genotypes.</title>
        <authorList>
            <person name="Korhonen P.K."/>
            <person name="Edoardo P."/>
            <person name="Giuseppe L.R."/>
            <person name="Gasser R.B."/>
        </authorList>
    </citation>
    <scope>NUCLEOTIDE SEQUENCE [LARGE SCALE GENOMIC DNA]</scope>
    <source>
        <strain evidence="1">ISS37</strain>
    </source>
</reference>